<protein>
    <submittedName>
        <fullName evidence="2">Uncharacterized protein</fullName>
    </submittedName>
</protein>
<feature type="transmembrane region" description="Helical" evidence="1">
    <location>
        <begin position="49"/>
        <end position="68"/>
    </location>
</feature>
<keyword evidence="3" id="KW-1185">Reference proteome</keyword>
<reference evidence="3" key="1">
    <citation type="submission" date="2016-05" db="EMBL/GenBank/DDBJ databases">
        <authorList>
            <person name="Naeem Raeece"/>
        </authorList>
    </citation>
    <scope>NUCLEOTIDE SEQUENCE [LARGE SCALE GENOMIC DNA]</scope>
</reference>
<keyword evidence="1" id="KW-0812">Transmembrane</keyword>
<evidence type="ECO:0000313" key="3">
    <source>
        <dbReference type="Proteomes" id="UP000078555"/>
    </source>
</evidence>
<dbReference type="AlphaFoldDB" id="A0A1A8YJZ8"/>
<dbReference type="Proteomes" id="UP000078555">
    <property type="component" value="Unassembled WGS sequence"/>
</dbReference>
<accession>A0A1A8YJZ8</accession>
<evidence type="ECO:0000256" key="1">
    <source>
        <dbReference type="SAM" id="Phobius"/>
    </source>
</evidence>
<keyword evidence="1" id="KW-0472">Membrane</keyword>
<evidence type="ECO:0000313" key="2">
    <source>
        <dbReference type="EMBL" id="SBT31847.1"/>
    </source>
</evidence>
<proteinExistence type="predicted"/>
<keyword evidence="1" id="KW-1133">Transmembrane helix</keyword>
<gene>
    <name evidence="2" type="ORF">POVWA1_009180</name>
</gene>
<sequence length="114" mass="13824">MHYPSPRPPCPPNTQTHVYIYIFIHTYTHTHRLPPVGAYRFCRSPVRQFFPFCLLFPCFPTFPLFIFYELKTKEEVSCIIGVTYYDIEQTHNVIRRQKRKEKKKKKFFFATEKV</sequence>
<dbReference type="EMBL" id="FLRD01000026">
    <property type="protein sequence ID" value="SBT31847.1"/>
    <property type="molecule type" value="Genomic_DNA"/>
</dbReference>
<organism evidence="2 3">
    <name type="scientific">Plasmodium ovale wallikeri</name>
    <dbReference type="NCBI Taxonomy" id="864142"/>
    <lineage>
        <taxon>Eukaryota</taxon>
        <taxon>Sar</taxon>
        <taxon>Alveolata</taxon>
        <taxon>Apicomplexa</taxon>
        <taxon>Aconoidasida</taxon>
        <taxon>Haemosporida</taxon>
        <taxon>Plasmodiidae</taxon>
        <taxon>Plasmodium</taxon>
        <taxon>Plasmodium (Plasmodium)</taxon>
    </lineage>
</organism>
<name>A0A1A8YJZ8_PLAOA</name>